<keyword evidence="2" id="KW-1185">Reference proteome</keyword>
<dbReference type="AlphaFoldDB" id="A0A7R8Z290"/>
<evidence type="ECO:0000313" key="2">
    <source>
        <dbReference type="Proteomes" id="UP000594454"/>
    </source>
</evidence>
<dbReference type="Proteomes" id="UP000594454">
    <property type="component" value="Chromosome 6"/>
</dbReference>
<sequence>MEESQLYLLASKRKELGDEFQRLVTNYRKDPSIRKTPDYLKAKLEKLEQLWTTFNTNNTELELHARTYSHHPYLEKQYFAKVSVQYIKVKRNIQQLLHNLEASSPSGSAVSTEAKDDVQHFKTSNAPLEEMDSLTTKRIKNLIRRQSVIIQSIVHLINGIDSIEVGQPSQFYEVKLSTLHRFWDDARGLHQDICESADDVTALGYTPMPRPEASHSRAHYTGCS</sequence>
<gene>
    <name evidence="1" type="ORF">HERILL_LOCUS15085</name>
</gene>
<dbReference type="InParanoid" id="A0A7R8Z290"/>
<name>A0A7R8Z290_HERIL</name>
<evidence type="ECO:0000313" key="1">
    <source>
        <dbReference type="EMBL" id="CAD7092748.1"/>
    </source>
</evidence>
<protein>
    <submittedName>
        <fullName evidence="1">Uncharacterized protein</fullName>
    </submittedName>
</protein>
<reference evidence="1 2" key="1">
    <citation type="submission" date="2020-11" db="EMBL/GenBank/DDBJ databases">
        <authorList>
            <person name="Wallbank WR R."/>
            <person name="Pardo Diaz C."/>
            <person name="Kozak K."/>
            <person name="Martin S."/>
            <person name="Jiggins C."/>
            <person name="Moest M."/>
            <person name="Warren A I."/>
            <person name="Generalovic N T."/>
            <person name="Byers J.R.P. K."/>
            <person name="Montejo-Kovacevich G."/>
            <person name="Yen C E."/>
        </authorList>
    </citation>
    <scope>NUCLEOTIDE SEQUENCE [LARGE SCALE GENOMIC DNA]</scope>
</reference>
<proteinExistence type="predicted"/>
<dbReference type="EMBL" id="LR899014">
    <property type="protein sequence ID" value="CAD7092748.1"/>
    <property type="molecule type" value="Genomic_DNA"/>
</dbReference>
<organism evidence="1 2">
    <name type="scientific">Hermetia illucens</name>
    <name type="common">Black soldier fly</name>
    <dbReference type="NCBI Taxonomy" id="343691"/>
    <lineage>
        <taxon>Eukaryota</taxon>
        <taxon>Metazoa</taxon>
        <taxon>Ecdysozoa</taxon>
        <taxon>Arthropoda</taxon>
        <taxon>Hexapoda</taxon>
        <taxon>Insecta</taxon>
        <taxon>Pterygota</taxon>
        <taxon>Neoptera</taxon>
        <taxon>Endopterygota</taxon>
        <taxon>Diptera</taxon>
        <taxon>Brachycera</taxon>
        <taxon>Stratiomyomorpha</taxon>
        <taxon>Stratiomyidae</taxon>
        <taxon>Hermetiinae</taxon>
        <taxon>Hermetia</taxon>
    </lineage>
</organism>
<accession>A0A7R8Z290</accession>